<dbReference type="OrthoDB" id="2506384at2759"/>
<reference evidence="1" key="1">
    <citation type="submission" date="2021-03" db="EMBL/GenBank/DDBJ databases">
        <title>Draft genome sequence of rust myrtle Austropuccinia psidii MF-1, a brazilian biotype.</title>
        <authorList>
            <person name="Quecine M.C."/>
            <person name="Pachon D.M.R."/>
            <person name="Bonatelli M.L."/>
            <person name="Correr F.H."/>
            <person name="Franceschini L.M."/>
            <person name="Leite T.F."/>
            <person name="Margarido G.R.A."/>
            <person name="Almeida C.A."/>
            <person name="Ferrarezi J.A."/>
            <person name="Labate C.A."/>
        </authorList>
    </citation>
    <scope>NUCLEOTIDE SEQUENCE</scope>
    <source>
        <strain evidence="1">MF-1</strain>
    </source>
</reference>
<protein>
    <submittedName>
        <fullName evidence="1">Uncharacterized protein</fullName>
    </submittedName>
</protein>
<organism evidence="1 2">
    <name type="scientific">Austropuccinia psidii MF-1</name>
    <dbReference type="NCBI Taxonomy" id="1389203"/>
    <lineage>
        <taxon>Eukaryota</taxon>
        <taxon>Fungi</taxon>
        <taxon>Dikarya</taxon>
        <taxon>Basidiomycota</taxon>
        <taxon>Pucciniomycotina</taxon>
        <taxon>Pucciniomycetes</taxon>
        <taxon>Pucciniales</taxon>
        <taxon>Sphaerophragmiaceae</taxon>
        <taxon>Austropuccinia</taxon>
    </lineage>
</organism>
<keyword evidence="2" id="KW-1185">Reference proteome</keyword>
<proteinExistence type="predicted"/>
<comment type="caution">
    <text evidence="1">The sequence shown here is derived from an EMBL/GenBank/DDBJ whole genome shotgun (WGS) entry which is preliminary data.</text>
</comment>
<dbReference type="EMBL" id="AVOT02044396">
    <property type="protein sequence ID" value="MBW0539745.1"/>
    <property type="molecule type" value="Genomic_DNA"/>
</dbReference>
<accession>A0A9Q3FEX4</accession>
<dbReference type="AlphaFoldDB" id="A0A9Q3FEX4"/>
<sequence length="111" mass="12184">MIGKNHQQLIYLDSGAGRTVVNGLTLLDTPTPVLKHINTFSNPVKVTHQGTLVFKSVKLYPFYYGPDGPVNLLFVSQLVAHGMKLVPKSNMTIKSSINSIDKGTSLPQDYQ</sequence>
<dbReference type="Proteomes" id="UP000765509">
    <property type="component" value="Unassembled WGS sequence"/>
</dbReference>
<name>A0A9Q3FEX4_9BASI</name>
<gene>
    <name evidence="1" type="ORF">O181_079460</name>
</gene>
<evidence type="ECO:0000313" key="1">
    <source>
        <dbReference type="EMBL" id="MBW0539745.1"/>
    </source>
</evidence>
<evidence type="ECO:0000313" key="2">
    <source>
        <dbReference type="Proteomes" id="UP000765509"/>
    </source>
</evidence>